<dbReference type="PANTHER" id="PTHR11808">
    <property type="entry name" value="TRANS-SULFURATION ENZYME FAMILY MEMBER"/>
    <property type="match status" value="1"/>
</dbReference>
<dbReference type="SUPFAM" id="SSF53383">
    <property type="entry name" value="PLP-dependent transferases"/>
    <property type="match status" value="1"/>
</dbReference>
<evidence type="ECO:0000256" key="4">
    <source>
        <dbReference type="ARBA" id="ARBA00047175"/>
    </source>
</evidence>
<sequence>MADAPLPPDTSPAQVAPHGPAAGRSWAPATVVVAAGRPPREPDAPVNHPVHLSSTFVGQGPPPAGARGYARSGNATWEPLEEVLAALEGAGEDGGCRTFASGMAAVSAVLALVPHGGRVVAPRSSYNTTVEVLEAWHAEGRAEVTFVDVADTGAVRAALGGSAALLWLESPTNPLLEVADLAACAEAGRAAGALVAVDGTFATPLVQQPLALGADLVVHSVTKLLAGHSDVLLGAVVTRDAALLQRLSTYRRVHGAIPGPMEAWLALRGVRTLALRVERAQATAAALAARLDASPATGRVRHPSLPSDPGHDRARAQMRGFGSVLSVEPPADVAADDAAATAWGDAVVAAVRLWTPATSLGGVESLVERRRRHANEPATTPPGLLRLSVGLEDADDLLEDLEQALAAAGSAGA</sequence>
<evidence type="ECO:0000256" key="9">
    <source>
        <dbReference type="RuleBase" id="RU362118"/>
    </source>
</evidence>
<dbReference type="GO" id="GO:0018826">
    <property type="term" value="F:methionine gamma-lyase activity"/>
    <property type="evidence" value="ECO:0007669"/>
    <property type="project" value="UniProtKB-EC"/>
</dbReference>
<dbReference type="RefSeq" id="WP_123379480.1">
    <property type="nucleotide sequence ID" value="NZ_RJKN01000003.1"/>
</dbReference>
<dbReference type="FunFam" id="3.40.640.10:FF:000046">
    <property type="entry name" value="Cystathionine gamma-lyase"/>
    <property type="match status" value="1"/>
</dbReference>
<evidence type="ECO:0000256" key="2">
    <source>
        <dbReference type="ARBA" id="ARBA00009077"/>
    </source>
</evidence>
<dbReference type="InterPro" id="IPR015422">
    <property type="entry name" value="PyrdxlP-dep_Trfase_small"/>
</dbReference>
<evidence type="ECO:0000256" key="1">
    <source>
        <dbReference type="ARBA" id="ARBA00001933"/>
    </source>
</evidence>
<accession>A0A3N1HMQ5</accession>
<dbReference type="InterPro" id="IPR015424">
    <property type="entry name" value="PyrdxlP-dep_Trfase"/>
</dbReference>
<dbReference type="OrthoDB" id="9780685at2"/>
<gene>
    <name evidence="11" type="ORF">EDC03_1378</name>
</gene>
<dbReference type="Pfam" id="PF01053">
    <property type="entry name" value="Cys_Met_Meta_PP"/>
    <property type="match status" value="1"/>
</dbReference>
<dbReference type="PIRSF" id="PIRSF001434">
    <property type="entry name" value="CGS"/>
    <property type="match status" value="1"/>
</dbReference>
<feature type="region of interest" description="Disordered" evidence="10">
    <location>
        <begin position="1"/>
        <end position="24"/>
    </location>
</feature>
<dbReference type="EMBL" id="RJKN01000003">
    <property type="protein sequence ID" value="ROP43784.1"/>
    <property type="molecule type" value="Genomic_DNA"/>
</dbReference>
<evidence type="ECO:0000313" key="11">
    <source>
        <dbReference type="EMBL" id="ROP43784.1"/>
    </source>
</evidence>
<dbReference type="GO" id="GO:0003962">
    <property type="term" value="F:cystathionine gamma-synthase activity"/>
    <property type="evidence" value="ECO:0007669"/>
    <property type="project" value="TreeGrafter"/>
</dbReference>
<evidence type="ECO:0000256" key="5">
    <source>
        <dbReference type="ARBA" id="ARBA00047199"/>
    </source>
</evidence>
<dbReference type="PANTHER" id="PTHR11808:SF15">
    <property type="entry name" value="CYSTATHIONINE GAMMA-LYASE"/>
    <property type="match status" value="1"/>
</dbReference>
<evidence type="ECO:0000256" key="10">
    <source>
        <dbReference type="SAM" id="MobiDB-lite"/>
    </source>
</evidence>
<dbReference type="GO" id="GO:0004123">
    <property type="term" value="F:cystathionine gamma-lyase activity"/>
    <property type="evidence" value="ECO:0007669"/>
    <property type="project" value="TreeGrafter"/>
</dbReference>
<feature type="modified residue" description="N6-(pyridoxal phosphate)lysine" evidence="8">
    <location>
        <position position="223"/>
    </location>
</feature>
<comment type="catalytic activity">
    <reaction evidence="7">
        <text>L-methionine + H2O = methanethiol + 2-oxobutanoate + NH4(+)</text>
        <dbReference type="Rhea" id="RHEA:23800"/>
        <dbReference type="ChEBI" id="CHEBI:15377"/>
        <dbReference type="ChEBI" id="CHEBI:16007"/>
        <dbReference type="ChEBI" id="CHEBI:16763"/>
        <dbReference type="ChEBI" id="CHEBI:28938"/>
        <dbReference type="ChEBI" id="CHEBI:57844"/>
        <dbReference type="EC" id="4.4.1.11"/>
    </reaction>
    <physiologicalReaction direction="left-to-right" evidence="7">
        <dbReference type="Rhea" id="RHEA:23801"/>
    </physiologicalReaction>
</comment>
<dbReference type="GO" id="GO:0030170">
    <property type="term" value="F:pyridoxal phosphate binding"/>
    <property type="evidence" value="ECO:0007669"/>
    <property type="project" value="InterPro"/>
</dbReference>
<feature type="compositionally biased region" description="Pro residues" evidence="10">
    <location>
        <begin position="1"/>
        <end position="10"/>
    </location>
</feature>
<evidence type="ECO:0000256" key="6">
    <source>
        <dbReference type="ARBA" id="ARBA00048780"/>
    </source>
</evidence>
<dbReference type="InterPro" id="IPR015421">
    <property type="entry name" value="PyrdxlP-dep_Trfase_major"/>
</dbReference>
<keyword evidence="3 8" id="KW-0663">Pyridoxal phosphate</keyword>
<dbReference type="GO" id="GO:0005737">
    <property type="term" value="C:cytoplasm"/>
    <property type="evidence" value="ECO:0007669"/>
    <property type="project" value="TreeGrafter"/>
</dbReference>
<evidence type="ECO:0000256" key="7">
    <source>
        <dbReference type="ARBA" id="ARBA00052699"/>
    </source>
</evidence>
<dbReference type="GO" id="GO:0019343">
    <property type="term" value="P:cysteine biosynthetic process via cystathionine"/>
    <property type="evidence" value="ECO:0007669"/>
    <property type="project" value="TreeGrafter"/>
</dbReference>
<dbReference type="InParanoid" id="A0A3N1HMQ5"/>
<evidence type="ECO:0000256" key="8">
    <source>
        <dbReference type="PIRSR" id="PIRSR001434-2"/>
    </source>
</evidence>
<dbReference type="AlphaFoldDB" id="A0A3N1HMQ5"/>
<comment type="cofactor">
    <cofactor evidence="1 9">
        <name>pyridoxal 5'-phosphate</name>
        <dbReference type="ChEBI" id="CHEBI:597326"/>
    </cofactor>
</comment>
<comment type="caution">
    <text evidence="11">The sequence shown here is derived from an EMBL/GenBank/DDBJ whole genome shotgun (WGS) entry which is preliminary data.</text>
</comment>
<comment type="similarity">
    <text evidence="2 9">Belongs to the trans-sulfuration enzymes family.</text>
</comment>
<evidence type="ECO:0000313" key="12">
    <source>
        <dbReference type="Proteomes" id="UP000276232"/>
    </source>
</evidence>
<evidence type="ECO:0000256" key="3">
    <source>
        <dbReference type="ARBA" id="ARBA00022898"/>
    </source>
</evidence>
<dbReference type="GO" id="GO:0047982">
    <property type="term" value="F:homocysteine desulfhydrase activity"/>
    <property type="evidence" value="ECO:0007669"/>
    <property type="project" value="UniProtKB-EC"/>
</dbReference>
<organism evidence="11 12">
    <name type="scientific">Pseudokineococcus lusitanus</name>
    <dbReference type="NCBI Taxonomy" id="763993"/>
    <lineage>
        <taxon>Bacteria</taxon>
        <taxon>Bacillati</taxon>
        <taxon>Actinomycetota</taxon>
        <taxon>Actinomycetes</taxon>
        <taxon>Kineosporiales</taxon>
        <taxon>Kineosporiaceae</taxon>
        <taxon>Pseudokineococcus</taxon>
    </lineage>
</organism>
<dbReference type="EC" id="4.4.1.2" evidence="4"/>
<name>A0A3N1HMQ5_9ACTN</name>
<protein>
    <recommendedName>
        <fullName evidence="4">homocysteine desulfhydrase</fullName>
        <ecNumber evidence="4">4.4.1.2</ecNumber>
    </recommendedName>
    <alternativeName>
        <fullName evidence="5">Homocysteine desulfhydrase</fullName>
    </alternativeName>
</protein>
<dbReference type="Gene3D" id="3.40.640.10">
    <property type="entry name" value="Type I PLP-dependent aspartate aminotransferase-like (Major domain)"/>
    <property type="match status" value="1"/>
</dbReference>
<dbReference type="Proteomes" id="UP000276232">
    <property type="component" value="Unassembled WGS sequence"/>
</dbReference>
<comment type="catalytic activity">
    <reaction evidence="6">
        <text>L-homocysteine + H2O = 2-oxobutanoate + hydrogen sulfide + NH4(+) + H(+)</text>
        <dbReference type="Rhea" id="RHEA:14501"/>
        <dbReference type="ChEBI" id="CHEBI:15377"/>
        <dbReference type="ChEBI" id="CHEBI:15378"/>
        <dbReference type="ChEBI" id="CHEBI:16763"/>
        <dbReference type="ChEBI" id="CHEBI:28938"/>
        <dbReference type="ChEBI" id="CHEBI:29919"/>
        <dbReference type="ChEBI" id="CHEBI:58199"/>
        <dbReference type="EC" id="4.4.1.2"/>
    </reaction>
    <physiologicalReaction direction="left-to-right" evidence="6">
        <dbReference type="Rhea" id="RHEA:14502"/>
    </physiologicalReaction>
</comment>
<dbReference type="InterPro" id="IPR000277">
    <property type="entry name" value="Cys/Met-Metab_PyrdxlP-dep_enz"/>
</dbReference>
<keyword evidence="12" id="KW-1185">Reference proteome</keyword>
<dbReference type="GO" id="GO:0019346">
    <property type="term" value="P:transsulfuration"/>
    <property type="evidence" value="ECO:0007669"/>
    <property type="project" value="InterPro"/>
</dbReference>
<reference evidence="11 12" key="1">
    <citation type="journal article" date="2015" name="Stand. Genomic Sci.">
        <title>Genomic Encyclopedia of Bacterial and Archaeal Type Strains, Phase III: the genomes of soil and plant-associated and newly described type strains.</title>
        <authorList>
            <person name="Whitman W.B."/>
            <person name="Woyke T."/>
            <person name="Klenk H.P."/>
            <person name="Zhou Y."/>
            <person name="Lilburn T.G."/>
            <person name="Beck B.J."/>
            <person name="De Vos P."/>
            <person name="Vandamme P."/>
            <person name="Eisen J.A."/>
            <person name="Garrity G."/>
            <person name="Hugenholtz P."/>
            <person name="Kyrpides N.C."/>
        </authorList>
    </citation>
    <scope>NUCLEOTIDE SEQUENCE [LARGE SCALE GENOMIC DNA]</scope>
    <source>
        <strain evidence="11 12">CECT 7306</strain>
    </source>
</reference>
<proteinExistence type="inferred from homology"/>
<dbReference type="Gene3D" id="3.90.1150.10">
    <property type="entry name" value="Aspartate Aminotransferase, domain 1"/>
    <property type="match status" value="1"/>
</dbReference>